<dbReference type="PANTHER" id="PTHR43595">
    <property type="entry name" value="37S RIBOSOMAL PROTEIN S26, MITOCHONDRIAL"/>
    <property type="match status" value="1"/>
</dbReference>
<dbReference type="GO" id="GO:0030145">
    <property type="term" value="F:manganese ion binding"/>
    <property type="evidence" value="ECO:0007669"/>
    <property type="project" value="UniProtKB-ARBA"/>
</dbReference>
<evidence type="ECO:0000259" key="8">
    <source>
        <dbReference type="Pfam" id="PF02777"/>
    </source>
</evidence>
<gene>
    <name evidence="9" type="primary">sodB</name>
    <name evidence="9" type="ORF">Pr1d_00300</name>
</gene>
<dbReference type="InterPro" id="IPR036314">
    <property type="entry name" value="SOD_C_sf"/>
</dbReference>
<keyword evidence="4 6" id="KW-0560">Oxidoreductase</keyword>
<dbReference type="SUPFAM" id="SSF54719">
    <property type="entry name" value="Fe,Mn superoxide dismutase (SOD), C-terminal domain"/>
    <property type="match status" value="1"/>
</dbReference>
<dbReference type="Pfam" id="PF02777">
    <property type="entry name" value="Sod_Fe_C"/>
    <property type="match status" value="1"/>
</dbReference>
<accession>A0A5B9Q4U8</accession>
<evidence type="ECO:0000256" key="4">
    <source>
        <dbReference type="ARBA" id="ARBA00023002"/>
    </source>
</evidence>
<dbReference type="InterPro" id="IPR019832">
    <property type="entry name" value="Mn/Fe_SOD_C"/>
</dbReference>
<evidence type="ECO:0000259" key="7">
    <source>
        <dbReference type="Pfam" id="PF00081"/>
    </source>
</evidence>
<dbReference type="GO" id="GO:0004784">
    <property type="term" value="F:superoxide dismutase activity"/>
    <property type="evidence" value="ECO:0007669"/>
    <property type="project" value="UniProtKB-EC"/>
</dbReference>
<keyword evidence="3 5" id="KW-0479">Metal-binding</keyword>
<dbReference type="InterPro" id="IPR019831">
    <property type="entry name" value="Mn/Fe_SOD_N"/>
</dbReference>
<evidence type="ECO:0000256" key="2">
    <source>
        <dbReference type="ARBA" id="ARBA00012682"/>
    </source>
</evidence>
<dbReference type="InterPro" id="IPR036324">
    <property type="entry name" value="Mn/Fe_SOD_N_sf"/>
</dbReference>
<protein>
    <recommendedName>
        <fullName evidence="2 6">Superoxide dismutase</fullName>
        <ecNumber evidence="2 6">1.15.1.1</ecNumber>
    </recommendedName>
</protein>
<evidence type="ECO:0000313" key="10">
    <source>
        <dbReference type="Proteomes" id="UP000323917"/>
    </source>
</evidence>
<feature type="domain" description="Manganese/iron superoxide dismutase N-terminal" evidence="7">
    <location>
        <begin position="58"/>
        <end position="144"/>
    </location>
</feature>
<dbReference type="PANTHER" id="PTHR43595:SF2">
    <property type="entry name" value="SMALL RIBOSOMAL SUBUNIT PROTEIN MS42"/>
    <property type="match status" value="1"/>
</dbReference>
<dbReference type="PRINTS" id="PR01703">
    <property type="entry name" value="MNSODISMTASE"/>
</dbReference>
<dbReference type="AlphaFoldDB" id="A0A5B9Q4U8"/>
<dbReference type="SUPFAM" id="SSF46609">
    <property type="entry name" value="Fe,Mn superoxide dismutase (SOD), N-terminal domain"/>
    <property type="match status" value="1"/>
</dbReference>
<evidence type="ECO:0000256" key="1">
    <source>
        <dbReference type="ARBA" id="ARBA00008714"/>
    </source>
</evidence>
<dbReference type="InterPro" id="IPR019833">
    <property type="entry name" value="Mn/Fe_SOD_BS"/>
</dbReference>
<evidence type="ECO:0000313" key="9">
    <source>
        <dbReference type="EMBL" id="QEG32770.1"/>
    </source>
</evidence>
<dbReference type="FunFam" id="3.55.40.20:FF:000001">
    <property type="entry name" value="Superoxide dismutase"/>
    <property type="match status" value="1"/>
</dbReference>
<feature type="domain" description="Manganese/iron superoxide dismutase C-terminal" evidence="8">
    <location>
        <begin position="151"/>
        <end position="252"/>
    </location>
</feature>
<dbReference type="Gene3D" id="3.55.40.20">
    <property type="entry name" value="Iron/manganese superoxide dismutase, C-terminal domain"/>
    <property type="match status" value="1"/>
</dbReference>
<dbReference type="Proteomes" id="UP000323917">
    <property type="component" value="Chromosome"/>
</dbReference>
<feature type="binding site" evidence="5">
    <location>
        <position position="219"/>
    </location>
    <ligand>
        <name>Mn(2+)</name>
        <dbReference type="ChEBI" id="CHEBI:29035"/>
    </ligand>
</feature>
<dbReference type="InterPro" id="IPR001189">
    <property type="entry name" value="Mn/Fe_SOD"/>
</dbReference>
<dbReference type="KEGG" id="bgok:Pr1d_00300"/>
<dbReference type="PROSITE" id="PS00088">
    <property type="entry name" value="SOD_MN"/>
    <property type="match status" value="1"/>
</dbReference>
<dbReference type="Gene3D" id="1.10.287.990">
    <property type="entry name" value="Fe,Mn superoxide dismutase (SOD) domain"/>
    <property type="match status" value="1"/>
</dbReference>
<comment type="similarity">
    <text evidence="1 6">Belongs to the iron/manganese superoxide dismutase family.</text>
</comment>
<comment type="function">
    <text evidence="6">Destroys radicals which are normally produced within the cells and which are toxic to biological systems.</text>
</comment>
<feature type="binding site" evidence="5">
    <location>
        <position position="223"/>
    </location>
    <ligand>
        <name>Mn(2+)</name>
        <dbReference type="ChEBI" id="CHEBI:29035"/>
    </ligand>
</feature>
<keyword evidence="10" id="KW-1185">Reference proteome</keyword>
<dbReference type="GO" id="GO:0005737">
    <property type="term" value="C:cytoplasm"/>
    <property type="evidence" value="ECO:0007669"/>
    <property type="project" value="TreeGrafter"/>
</dbReference>
<evidence type="ECO:0000256" key="3">
    <source>
        <dbReference type="ARBA" id="ARBA00022723"/>
    </source>
</evidence>
<feature type="binding site" evidence="5">
    <location>
        <position position="82"/>
    </location>
    <ligand>
        <name>Mn(2+)</name>
        <dbReference type="ChEBI" id="CHEBI:29035"/>
    </ligand>
</feature>
<feature type="binding site" evidence="5">
    <location>
        <position position="136"/>
    </location>
    <ligand>
        <name>Mn(2+)</name>
        <dbReference type="ChEBI" id="CHEBI:29035"/>
    </ligand>
</feature>
<dbReference type="EMBL" id="CP042913">
    <property type="protein sequence ID" value="QEG32770.1"/>
    <property type="molecule type" value="Genomic_DNA"/>
</dbReference>
<reference evidence="9 10" key="1">
    <citation type="submission" date="2019-08" db="EMBL/GenBank/DDBJ databases">
        <title>Deep-cultivation of Planctomycetes and their phenomic and genomic characterization uncovers novel biology.</title>
        <authorList>
            <person name="Wiegand S."/>
            <person name="Jogler M."/>
            <person name="Boedeker C."/>
            <person name="Pinto D."/>
            <person name="Vollmers J."/>
            <person name="Rivas-Marin E."/>
            <person name="Kohn T."/>
            <person name="Peeters S.H."/>
            <person name="Heuer A."/>
            <person name="Rast P."/>
            <person name="Oberbeckmann S."/>
            <person name="Bunk B."/>
            <person name="Jeske O."/>
            <person name="Meyerdierks A."/>
            <person name="Storesund J.E."/>
            <person name="Kallscheuer N."/>
            <person name="Luecker S."/>
            <person name="Lage O.M."/>
            <person name="Pohl T."/>
            <person name="Merkel B.J."/>
            <person name="Hornburger P."/>
            <person name="Mueller R.-W."/>
            <person name="Bruemmer F."/>
            <person name="Labrenz M."/>
            <person name="Spormann A.M."/>
            <person name="Op den Camp H."/>
            <person name="Overmann J."/>
            <person name="Amann R."/>
            <person name="Jetten M.S.M."/>
            <person name="Mascher T."/>
            <person name="Medema M.H."/>
            <person name="Devos D.P."/>
            <person name="Kaster A.-K."/>
            <person name="Ovreas L."/>
            <person name="Rohde M."/>
            <person name="Galperin M.Y."/>
            <person name="Jogler C."/>
        </authorList>
    </citation>
    <scope>NUCLEOTIDE SEQUENCE [LARGE SCALE GENOMIC DNA]</scope>
    <source>
        <strain evidence="9 10">Pr1d</strain>
    </source>
</reference>
<sequence length="258" mass="28549">MYPARLSMGRLPNRIQSVMLLIERMARESSDLATFFPGASQCEYNATQSYEEESKMAYTLPDLPYPNNALEPHIDAKTMEIHHDKHHNAYVTNVNAALEGAGVAEMSIEDLCRKIDTVPENIRTAVRNNGGGHANHSLFWTVMCPKGGGEPSGAIGEAITSELGGFAAFKEAFSKAAATRFGSGWAWLSVTPAGKLIVESTPNQDNPYMSGNTPILGLDVWEHAYYLHYQNRRPDYVAAFFNVIDWKAVDERYDKAKG</sequence>
<dbReference type="EC" id="1.15.1.1" evidence="2 6"/>
<dbReference type="PIRSF" id="PIRSF000349">
    <property type="entry name" value="SODismutase"/>
    <property type="match status" value="1"/>
</dbReference>
<proteinExistence type="inferred from homology"/>
<dbReference type="Pfam" id="PF00081">
    <property type="entry name" value="Sod_Fe_N"/>
    <property type="match status" value="1"/>
</dbReference>
<organism evidence="9 10">
    <name type="scientific">Bythopirellula goksoeyrii</name>
    <dbReference type="NCBI Taxonomy" id="1400387"/>
    <lineage>
        <taxon>Bacteria</taxon>
        <taxon>Pseudomonadati</taxon>
        <taxon>Planctomycetota</taxon>
        <taxon>Planctomycetia</taxon>
        <taxon>Pirellulales</taxon>
        <taxon>Lacipirellulaceae</taxon>
        <taxon>Bythopirellula</taxon>
    </lineage>
</organism>
<evidence type="ECO:0000256" key="5">
    <source>
        <dbReference type="PIRSR" id="PIRSR000349-1"/>
    </source>
</evidence>
<evidence type="ECO:0000256" key="6">
    <source>
        <dbReference type="RuleBase" id="RU000414"/>
    </source>
</evidence>
<dbReference type="FunFam" id="1.10.287.990:FF:000001">
    <property type="entry name" value="Superoxide dismutase"/>
    <property type="match status" value="1"/>
</dbReference>
<comment type="catalytic activity">
    <reaction evidence="6">
        <text>2 superoxide + 2 H(+) = H2O2 + O2</text>
        <dbReference type="Rhea" id="RHEA:20696"/>
        <dbReference type="ChEBI" id="CHEBI:15378"/>
        <dbReference type="ChEBI" id="CHEBI:15379"/>
        <dbReference type="ChEBI" id="CHEBI:16240"/>
        <dbReference type="ChEBI" id="CHEBI:18421"/>
        <dbReference type="EC" id="1.15.1.1"/>
    </reaction>
</comment>
<name>A0A5B9Q4U8_9BACT</name>